<comment type="subcellular location">
    <subcellularLocation>
        <location evidence="1">Cell outer membrane</location>
    </subcellularLocation>
</comment>
<protein>
    <submittedName>
        <fullName evidence="9">FimB/Mfa2 family fimbrial subunit</fullName>
    </submittedName>
</protein>
<keyword evidence="4" id="KW-0472">Membrane</keyword>
<gene>
    <name evidence="9" type="ORF">H9950_10335</name>
</gene>
<keyword evidence="7" id="KW-0449">Lipoprotein</keyword>
<dbReference type="Proteomes" id="UP000823862">
    <property type="component" value="Unassembled WGS sequence"/>
</dbReference>
<reference evidence="9" key="2">
    <citation type="submission" date="2021-04" db="EMBL/GenBank/DDBJ databases">
        <authorList>
            <person name="Gilroy R."/>
        </authorList>
    </citation>
    <scope>NUCLEOTIDE SEQUENCE</scope>
    <source>
        <strain evidence="9">ChiHjej12B11-9795</strain>
    </source>
</reference>
<evidence type="ECO:0000256" key="8">
    <source>
        <dbReference type="SAM" id="SignalP"/>
    </source>
</evidence>
<evidence type="ECO:0000313" key="9">
    <source>
        <dbReference type="EMBL" id="HJA86566.1"/>
    </source>
</evidence>
<reference evidence="9" key="1">
    <citation type="journal article" date="2021" name="PeerJ">
        <title>Extensive microbial diversity within the chicken gut microbiome revealed by metagenomics and culture.</title>
        <authorList>
            <person name="Gilroy R."/>
            <person name="Ravi A."/>
            <person name="Getino M."/>
            <person name="Pursley I."/>
            <person name="Horton D.L."/>
            <person name="Alikhan N.F."/>
            <person name="Baker D."/>
            <person name="Gharbi K."/>
            <person name="Hall N."/>
            <person name="Watson M."/>
            <person name="Adriaenssens E.M."/>
            <person name="Foster-Nyarko E."/>
            <person name="Jarju S."/>
            <person name="Secka A."/>
            <person name="Antonio M."/>
            <person name="Oren A."/>
            <person name="Chaudhuri R.R."/>
            <person name="La Ragione R."/>
            <person name="Hildebrand F."/>
            <person name="Pallen M.J."/>
        </authorList>
    </citation>
    <scope>NUCLEOTIDE SEQUENCE</scope>
    <source>
        <strain evidence="9">ChiHjej12B11-9795</strain>
    </source>
</reference>
<evidence type="ECO:0000256" key="1">
    <source>
        <dbReference type="ARBA" id="ARBA00004442"/>
    </source>
</evidence>
<evidence type="ECO:0000256" key="4">
    <source>
        <dbReference type="ARBA" id="ARBA00023136"/>
    </source>
</evidence>
<feature type="chain" id="PRO_5039344962" evidence="8">
    <location>
        <begin position="18"/>
        <end position="322"/>
    </location>
</feature>
<keyword evidence="6" id="KW-0998">Cell outer membrane</keyword>
<dbReference type="EMBL" id="DWZI01000050">
    <property type="protein sequence ID" value="HJA86566.1"/>
    <property type="molecule type" value="Genomic_DNA"/>
</dbReference>
<evidence type="ECO:0000256" key="3">
    <source>
        <dbReference type="ARBA" id="ARBA00022729"/>
    </source>
</evidence>
<accession>A0A9D2KUT6</accession>
<evidence type="ECO:0000256" key="7">
    <source>
        <dbReference type="ARBA" id="ARBA00023288"/>
    </source>
</evidence>
<comment type="caution">
    <text evidence="9">The sequence shown here is derived from an EMBL/GenBank/DDBJ whole genome shotgun (WGS) entry which is preliminary data.</text>
</comment>
<comment type="similarity">
    <text evidence="2">Belongs to the bacteroidetes fimbrillin superfamily. FimB/Mfa2 family.</text>
</comment>
<keyword evidence="5" id="KW-0564">Palmitate</keyword>
<proteinExistence type="inferred from homology"/>
<evidence type="ECO:0000256" key="5">
    <source>
        <dbReference type="ARBA" id="ARBA00023139"/>
    </source>
</evidence>
<sequence length="322" mass="35726">MKKLMFLAALAFVAASCDDDAPINQGYPEENGELVAPALYMNVTTRNGNLPFTGVLSVAPCTEGTSIYYGNYVNQKLSPFYGYFFVEEGHLYDSDANRSIYLPTGAYDMIYWGTPKYEDPVYAYPAVRDPAYTIGGDLTEQDFTLLKMSEDTTYYPTYDLVYARRTVKVGEEDLDANLKRVVAGLKVIMKEKNGKVMDPGIANVEVRVTNIAEKLNAYTAEPHGESCTVAFPLVRSTDGLQMSNGTVMLFPSYGNPQLQFIISLQDGNTKRFSQTLKEPLKANDLLTLTVSIGDILEEEGSGDFTVDDWNENSEEIDVPVLQ</sequence>
<dbReference type="GO" id="GO:0009279">
    <property type="term" value="C:cell outer membrane"/>
    <property type="evidence" value="ECO:0007669"/>
    <property type="project" value="UniProtKB-SubCell"/>
</dbReference>
<evidence type="ECO:0000256" key="2">
    <source>
        <dbReference type="ARBA" id="ARBA00007248"/>
    </source>
</evidence>
<feature type="signal peptide" evidence="8">
    <location>
        <begin position="1"/>
        <end position="17"/>
    </location>
</feature>
<evidence type="ECO:0000256" key="6">
    <source>
        <dbReference type="ARBA" id="ARBA00023237"/>
    </source>
</evidence>
<name>A0A9D2KUT6_9BACE</name>
<dbReference type="PROSITE" id="PS51257">
    <property type="entry name" value="PROKAR_LIPOPROTEIN"/>
    <property type="match status" value="1"/>
</dbReference>
<dbReference type="AlphaFoldDB" id="A0A9D2KUT6"/>
<evidence type="ECO:0000313" key="10">
    <source>
        <dbReference type="Proteomes" id="UP000823862"/>
    </source>
</evidence>
<dbReference type="InterPro" id="IPR014941">
    <property type="entry name" value="FimB/Mfa2/Mfa3"/>
</dbReference>
<organism evidence="9 10">
    <name type="scientific">Candidatus Bacteroides avicola</name>
    <dbReference type="NCBI Taxonomy" id="2838468"/>
    <lineage>
        <taxon>Bacteria</taxon>
        <taxon>Pseudomonadati</taxon>
        <taxon>Bacteroidota</taxon>
        <taxon>Bacteroidia</taxon>
        <taxon>Bacteroidales</taxon>
        <taxon>Bacteroidaceae</taxon>
        <taxon>Bacteroides</taxon>
    </lineage>
</organism>
<keyword evidence="3 8" id="KW-0732">Signal</keyword>
<dbReference type="Pfam" id="PF08842">
    <property type="entry name" value="Mfa2"/>
    <property type="match status" value="1"/>
</dbReference>